<dbReference type="EMBL" id="CP002461">
    <property type="protein sequence ID" value="AEN99246.1"/>
    <property type="molecule type" value="Genomic_DNA"/>
</dbReference>
<reference evidence="1 2" key="1">
    <citation type="journal article" date="2011" name="Microb. Cell Fact.">
        <title>Genomic analysis reveals Lactobacillus sanfranciscensis as stable element in traditional sourdoughs.</title>
        <authorList>
            <person name="Vogel R.F."/>
            <person name="Pavlovic M."/>
            <person name="Ehrmann M.A."/>
            <person name="Wiezer A."/>
            <person name="Liesegang H."/>
            <person name="Offschanka S."/>
            <person name="Voget S."/>
            <person name="Angelov A."/>
            <person name="Bocker G."/>
            <person name="Liebl W."/>
        </authorList>
    </citation>
    <scope>NUCLEOTIDE SEQUENCE [LARGE SCALE GENOMIC DNA]</scope>
    <source>
        <strain evidence="1 2">TMW 1.1304</strain>
    </source>
</reference>
<gene>
    <name evidence="1" type="ordered locus">LSA_08400</name>
</gene>
<evidence type="ECO:0000313" key="1">
    <source>
        <dbReference type="EMBL" id="AEN99246.1"/>
    </source>
</evidence>
<organism evidence="1 2">
    <name type="scientific">Fructilactobacillus sanfranciscensis (strain TMW 1.1304)</name>
    <name type="common">Lactobacillus sanfranciscensis</name>
    <dbReference type="NCBI Taxonomy" id="714313"/>
    <lineage>
        <taxon>Bacteria</taxon>
        <taxon>Bacillati</taxon>
        <taxon>Bacillota</taxon>
        <taxon>Bacilli</taxon>
        <taxon>Lactobacillales</taxon>
        <taxon>Lactobacillaceae</taxon>
        <taxon>Fructilactobacillus</taxon>
    </lineage>
</organism>
<evidence type="ECO:0000313" key="2">
    <source>
        <dbReference type="Proteomes" id="UP000001285"/>
    </source>
</evidence>
<dbReference type="STRING" id="714313.LSA_08400"/>
<sequence>MNISEFNYYNNLKNRLAKVHDEINLEKKNYLKTMTNLNQ</sequence>
<dbReference type="AlphaFoldDB" id="G2KVK2"/>
<dbReference type="KEGG" id="lsn:LSA_08400"/>
<keyword evidence="2" id="KW-1185">Reference proteome</keyword>
<dbReference type="Proteomes" id="UP000001285">
    <property type="component" value="Chromosome"/>
</dbReference>
<name>G2KVK2_FRUST</name>
<protein>
    <submittedName>
        <fullName evidence="1">Uncharacterized protein</fullName>
    </submittedName>
</protein>
<accession>G2KVK2</accession>
<dbReference type="HOGENOM" id="CLU_3311984_0_0_9"/>
<proteinExistence type="predicted"/>